<dbReference type="EMBL" id="GL883091">
    <property type="protein sequence ID" value="EGG12093.1"/>
    <property type="molecule type" value="Genomic_DNA"/>
</dbReference>
<protein>
    <recommendedName>
        <fullName evidence="4">CxC1-like cysteine cluster associated with KDZ transposases domain-containing protein</fullName>
    </recommendedName>
</protein>
<reference evidence="3" key="1">
    <citation type="journal article" date="2011" name="Proc. Natl. Acad. Sci. U.S.A.">
        <title>Obligate biotrophy features unraveled by the genomic analysis of rust fungi.</title>
        <authorList>
            <person name="Duplessis S."/>
            <person name="Cuomo C.A."/>
            <person name="Lin Y.-C."/>
            <person name="Aerts A."/>
            <person name="Tisserant E."/>
            <person name="Veneault-Fourrey C."/>
            <person name="Joly D.L."/>
            <person name="Hacquard S."/>
            <person name="Amselem J."/>
            <person name="Cantarel B.L."/>
            <person name="Chiu R."/>
            <person name="Coutinho P.M."/>
            <person name="Feau N."/>
            <person name="Field M."/>
            <person name="Frey P."/>
            <person name="Gelhaye E."/>
            <person name="Goldberg J."/>
            <person name="Grabherr M.G."/>
            <person name="Kodira C.D."/>
            <person name="Kohler A."/>
            <person name="Kuees U."/>
            <person name="Lindquist E.A."/>
            <person name="Lucas S.M."/>
            <person name="Mago R."/>
            <person name="Mauceli E."/>
            <person name="Morin E."/>
            <person name="Murat C."/>
            <person name="Pangilinan J.L."/>
            <person name="Park R."/>
            <person name="Pearson M."/>
            <person name="Quesneville H."/>
            <person name="Rouhier N."/>
            <person name="Sakthikumar S."/>
            <person name="Salamov A.A."/>
            <person name="Schmutz J."/>
            <person name="Selles B."/>
            <person name="Shapiro H."/>
            <person name="Tanguay P."/>
            <person name="Tuskan G.A."/>
            <person name="Henrissat B."/>
            <person name="Van de Peer Y."/>
            <person name="Rouze P."/>
            <person name="Ellis J.G."/>
            <person name="Dodds P.N."/>
            <person name="Schein J.E."/>
            <person name="Zhong S."/>
            <person name="Hamelin R.C."/>
            <person name="Grigoriev I.V."/>
            <person name="Szabo L.J."/>
            <person name="Martin F."/>
        </authorList>
    </citation>
    <scope>NUCLEOTIDE SEQUENCE [LARGE SCALE GENOMIC DNA]</scope>
    <source>
        <strain evidence="3">98AG31 / pathotype 3-4-7</strain>
    </source>
</reference>
<dbReference type="PANTHER" id="PTHR33096">
    <property type="entry name" value="CXC2 DOMAIN-CONTAINING PROTEIN"/>
    <property type="match status" value="1"/>
</dbReference>
<dbReference type="OrthoDB" id="2518445at2759"/>
<evidence type="ECO:0000256" key="1">
    <source>
        <dbReference type="SAM" id="MobiDB-lite"/>
    </source>
</evidence>
<keyword evidence="3" id="KW-1185">Reference proteome</keyword>
<dbReference type="GeneID" id="18935154"/>
<feature type="region of interest" description="Disordered" evidence="1">
    <location>
        <begin position="1"/>
        <end position="27"/>
    </location>
</feature>
<accession>F4R5T0</accession>
<dbReference type="KEGG" id="mlr:MELLADRAFT_89339"/>
<dbReference type="HOGENOM" id="CLU_094293_1_0_1"/>
<sequence>MPQKGRSIPCPLGPSKKTRTARPPKGSAQIVAEVTASGSQWVRNRTQEIERALAETPAAKMQVHQPENNIEIIASSDDNNSADDPPEQMGNHFDHSLPTADALPPNVDVTLGDYIRGSYYKKKQLAEAKNWEKMLNPMFLAYMSLARKGSQWGDPRLWNVDHNIPCSCGVAATRTRPVDMVDILGRSRAIIFP</sequence>
<proteinExistence type="predicted"/>
<dbReference type="PANTHER" id="PTHR33096:SF1">
    <property type="entry name" value="CXC1-LIKE CYSTEINE CLUSTER ASSOCIATED WITH KDZ TRANSPOSASES DOMAIN-CONTAINING PROTEIN"/>
    <property type="match status" value="1"/>
</dbReference>
<name>F4R5T0_MELLP</name>
<dbReference type="VEuPathDB" id="FungiDB:MELLADRAFT_89339"/>
<dbReference type="Proteomes" id="UP000001072">
    <property type="component" value="Unassembled WGS sequence"/>
</dbReference>
<dbReference type="RefSeq" id="XP_007404468.1">
    <property type="nucleotide sequence ID" value="XM_007404406.1"/>
</dbReference>
<evidence type="ECO:0000313" key="2">
    <source>
        <dbReference type="EMBL" id="EGG12093.1"/>
    </source>
</evidence>
<evidence type="ECO:0000313" key="3">
    <source>
        <dbReference type="Proteomes" id="UP000001072"/>
    </source>
</evidence>
<organism evidence="3">
    <name type="scientific">Melampsora larici-populina (strain 98AG31 / pathotype 3-4-7)</name>
    <name type="common">Poplar leaf rust fungus</name>
    <dbReference type="NCBI Taxonomy" id="747676"/>
    <lineage>
        <taxon>Eukaryota</taxon>
        <taxon>Fungi</taxon>
        <taxon>Dikarya</taxon>
        <taxon>Basidiomycota</taxon>
        <taxon>Pucciniomycotina</taxon>
        <taxon>Pucciniomycetes</taxon>
        <taxon>Pucciniales</taxon>
        <taxon>Melampsoraceae</taxon>
        <taxon>Melampsora</taxon>
    </lineage>
</organism>
<dbReference type="InParanoid" id="F4R5T0"/>
<dbReference type="AlphaFoldDB" id="F4R5T0"/>
<gene>
    <name evidence="2" type="ORF">MELLADRAFT_89339</name>
</gene>
<evidence type="ECO:0008006" key="4">
    <source>
        <dbReference type="Google" id="ProtNLM"/>
    </source>
</evidence>